<comment type="caution">
    <text evidence="1">The sequence shown here is derived from an EMBL/GenBank/DDBJ whole genome shotgun (WGS) entry which is preliminary data.</text>
</comment>
<name>A0ABU8M634_9PSEU</name>
<proteinExistence type="predicted"/>
<evidence type="ECO:0000313" key="1">
    <source>
        <dbReference type="EMBL" id="MEJ2862788.1"/>
    </source>
</evidence>
<dbReference type="EMBL" id="JBBEGM010000006">
    <property type="protein sequence ID" value="MEJ2862788.1"/>
    <property type="molecule type" value="Genomic_DNA"/>
</dbReference>
<keyword evidence="2" id="KW-1185">Reference proteome</keyword>
<gene>
    <name evidence="1" type="ORF">WCD58_16570</name>
</gene>
<reference evidence="1 2" key="1">
    <citation type="submission" date="2024-03" db="EMBL/GenBank/DDBJ databases">
        <title>Actinomycetospora sp. OC33-EN07, a novel actinomycete isolated from wild orchid (Aerides multiflora).</title>
        <authorList>
            <person name="Suriyachadkun C."/>
        </authorList>
    </citation>
    <scope>NUCLEOTIDE SEQUENCE [LARGE SCALE GENOMIC DNA]</scope>
    <source>
        <strain evidence="1 2">OC33-EN07</strain>
    </source>
</reference>
<sequence length="141" mass="15442">MIDDMGVAEILLRGLYDAVSLAEVRSLIGFADPSDVLHLEREPVALRDASLAAIAFLLEHRLMEVGDLVVVEPATPAPGAPKRPPPVRFEPWPVDGETALTRIAREWWDPERDLDPGNICWLQNTPAGDEAARQIEAARGS</sequence>
<dbReference type="RefSeq" id="WP_337704156.1">
    <property type="nucleotide sequence ID" value="NZ_JBBEGM010000006.1"/>
</dbReference>
<protein>
    <submittedName>
        <fullName evidence="1">Uncharacterized protein</fullName>
    </submittedName>
</protein>
<dbReference type="Proteomes" id="UP001369736">
    <property type="component" value="Unassembled WGS sequence"/>
</dbReference>
<accession>A0ABU8M634</accession>
<evidence type="ECO:0000313" key="2">
    <source>
        <dbReference type="Proteomes" id="UP001369736"/>
    </source>
</evidence>
<organism evidence="1 2">
    <name type="scientific">Actinomycetospora flava</name>
    <dbReference type="NCBI Taxonomy" id="3129232"/>
    <lineage>
        <taxon>Bacteria</taxon>
        <taxon>Bacillati</taxon>
        <taxon>Actinomycetota</taxon>
        <taxon>Actinomycetes</taxon>
        <taxon>Pseudonocardiales</taxon>
        <taxon>Pseudonocardiaceae</taxon>
        <taxon>Actinomycetospora</taxon>
    </lineage>
</organism>